<evidence type="ECO:0000259" key="1">
    <source>
        <dbReference type="Pfam" id="PF17048"/>
    </source>
</evidence>
<dbReference type="InterPro" id="IPR031331">
    <property type="entry name" value="NEUT/ALK_ceramidase_C"/>
</dbReference>
<evidence type="ECO:0000313" key="2">
    <source>
        <dbReference type="EMBL" id="KMZ63870.1"/>
    </source>
</evidence>
<feature type="domain" description="Neutral/alkaline non-lysosomal ceramidase C-terminal" evidence="1">
    <location>
        <begin position="45"/>
        <end position="113"/>
    </location>
</feature>
<dbReference type="AlphaFoldDB" id="A0A0K9P6P7"/>
<gene>
    <name evidence="2" type="ORF">ZOSMA_391G00010</name>
</gene>
<reference evidence="3" key="1">
    <citation type="journal article" date="2016" name="Nature">
        <title>The genome of the seagrass Zostera marina reveals angiosperm adaptation to the sea.</title>
        <authorList>
            <person name="Olsen J.L."/>
            <person name="Rouze P."/>
            <person name="Verhelst B."/>
            <person name="Lin Y.-C."/>
            <person name="Bayer T."/>
            <person name="Collen J."/>
            <person name="Dattolo E."/>
            <person name="De Paoli E."/>
            <person name="Dittami S."/>
            <person name="Maumus F."/>
            <person name="Michel G."/>
            <person name="Kersting A."/>
            <person name="Lauritano C."/>
            <person name="Lohaus R."/>
            <person name="Toepel M."/>
            <person name="Tonon T."/>
            <person name="Vanneste K."/>
            <person name="Amirebrahimi M."/>
            <person name="Brakel J."/>
            <person name="Bostroem C."/>
            <person name="Chovatia M."/>
            <person name="Grimwood J."/>
            <person name="Jenkins J.W."/>
            <person name="Jueterbock A."/>
            <person name="Mraz A."/>
            <person name="Stam W.T."/>
            <person name="Tice H."/>
            <person name="Bornberg-Bauer E."/>
            <person name="Green P.J."/>
            <person name="Pearson G.A."/>
            <person name="Procaccini G."/>
            <person name="Duarte C.M."/>
            <person name="Schmutz J."/>
            <person name="Reusch T.B.H."/>
            <person name="Van de Peer Y."/>
        </authorList>
    </citation>
    <scope>NUCLEOTIDE SEQUENCE [LARGE SCALE GENOMIC DNA]</scope>
    <source>
        <strain evidence="3">cv. Finnish</strain>
    </source>
</reference>
<dbReference type="STRING" id="29655.A0A0K9P6P7"/>
<dbReference type="EMBL" id="LFYR01001195">
    <property type="protein sequence ID" value="KMZ63870.1"/>
    <property type="molecule type" value="Genomic_DNA"/>
</dbReference>
<dbReference type="PANTHER" id="PTHR12670:SF1">
    <property type="entry name" value="NEUTRAL CERAMIDASE"/>
    <property type="match status" value="1"/>
</dbReference>
<dbReference type="OrthoDB" id="191371at2759"/>
<dbReference type="InterPro" id="IPR006823">
    <property type="entry name" value="Ceramidase_alk"/>
</dbReference>
<dbReference type="Pfam" id="PF17048">
    <property type="entry name" value="Ceramidse_alk_C"/>
    <property type="match status" value="1"/>
</dbReference>
<proteinExistence type="predicted"/>
<dbReference type="GO" id="GO:0016020">
    <property type="term" value="C:membrane"/>
    <property type="evidence" value="ECO:0007669"/>
    <property type="project" value="GOC"/>
</dbReference>
<dbReference type="Proteomes" id="UP000036987">
    <property type="component" value="Unassembled WGS sequence"/>
</dbReference>
<keyword evidence="3" id="KW-1185">Reference proteome</keyword>
<accession>A0A0K9P6P7</accession>
<sequence>MAGRRLRDAVKAVLSGENGGEFNSNLHGASTLFGPYTLDGYIQEFKRLASSMLNEQSIPSGPQPPDLLDKQIELLPGVVLDTPPLDKNFDDISSDIPKNSSFKRGDMVVATFFLVSLCQGTIS</sequence>
<dbReference type="GO" id="GO:0017040">
    <property type="term" value="F:N-acylsphingosine amidohydrolase activity"/>
    <property type="evidence" value="ECO:0007669"/>
    <property type="project" value="InterPro"/>
</dbReference>
<organism evidence="2 3">
    <name type="scientific">Zostera marina</name>
    <name type="common">Eelgrass</name>
    <dbReference type="NCBI Taxonomy" id="29655"/>
    <lineage>
        <taxon>Eukaryota</taxon>
        <taxon>Viridiplantae</taxon>
        <taxon>Streptophyta</taxon>
        <taxon>Embryophyta</taxon>
        <taxon>Tracheophyta</taxon>
        <taxon>Spermatophyta</taxon>
        <taxon>Magnoliopsida</taxon>
        <taxon>Liliopsida</taxon>
        <taxon>Zosteraceae</taxon>
        <taxon>Zostera</taxon>
    </lineage>
</organism>
<protein>
    <submittedName>
        <fullName evidence="2">Ceramidase</fullName>
    </submittedName>
</protein>
<name>A0A0K9P6P7_ZOSMR</name>
<dbReference type="GO" id="GO:0046514">
    <property type="term" value="P:ceramide catabolic process"/>
    <property type="evidence" value="ECO:0007669"/>
    <property type="project" value="InterPro"/>
</dbReference>
<dbReference type="PANTHER" id="PTHR12670">
    <property type="entry name" value="CERAMIDASE"/>
    <property type="match status" value="1"/>
</dbReference>
<evidence type="ECO:0000313" key="3">
    <source>
        <dbReference type="Proteomes" id="UP000036987"/>
    </source>
</evidence>
<comment type="caution">
    <text evidence="2">The sequence shown here is derived from an EMBL/GenBank/DDBJ whole genome shotgun (WGS) entry which is preliminary data.</text>
</comment>